<accession>A0A517MP84</accession>
<name>A0A517MP84_9BACT</name>
<dbReference type="Proteomes" id="UP000320672">
    <property type="component" value="Chromosome"/>
</dbReference>
<dbReference type="AlphaFoldDB" id="A0A517MP84"/>
<reference evidence="1 2" key="1">
    <citation type="submission" date="2019-02" db="EMBL/GenBank/DDBJ databases">
        <title>Deep-cultivation of Planctomycetes and their phenomic and genomic characterization uncovers novel biology.</title>
        <authorList>
            <person name="Wiegand S."/>
            <person name="Jogler M."/>
            <person name="Boedeker C."/>
            <person name="Pinto D."/>
            <person name="Vollmers J."/>
            <person name="Rivas-Marin E."/>
            <person name="Kohn T."/>
            <person name="Peeters S.H."/>
            <person name="Heuer A."/>
            <person name="Rast P."/>
            <person name="Oberbeckmann S."/>
            <person name="Bunk B."/>
            <person name="Jeske O."/>
            <person name="Meyerdierks A."/>
            <person name="Storesund J.E."/>
            <person name="Kallscheuer N."/>
            <person name="Luecker S."/>
            <person name="Lage O.M."/>
            <person name="Pohl T."/>
            <person name="Merkel B.J."/>
            <person name="Hornburger P."/>
            <person name="Mueller R.-W."/>
            <person name="Bruemmer F."/>
            <person name="Labrenz M."/>
            <person name="Spormann A.M."/>
            <person name="Op den Camp H."/>
            <person name="Overmann J."/>
            <person name="Amann R."/>
            <person name="Jetten M.S.M."/>
            <person name="Mascher T."/>
            <person name="Medema M.H."/>
            <person name="Devos D.P."/>
            <person name="Kaster A.-K."/>
            <person name="Ovreas L."/>
            <person name="Rohde M."/>
            <person name="Galperin M.Y."/>
            <person name="Jogler C."/>
        </authorList>
    </citation>
    <scope>NUCLEOTIDE SEQUENCE [LARGE SCALE GENOMIC DNA]</scope>
    <source>
        <strain evidence="1 2">FF011L</strain>
    </source>
</reference>
<proteinExistence type="predicted"/>
<organism evidence="1 2">
    <name type="scientific">Roseimaritima multifibrata</name>
    <dbReference type="NCBI Taxonomy" id="1930274"/>
    <lineage>
        <taxon>Bacteria</taxon>
        <taxon>Pseudomonadati</taxon>
        <taxon>Planctomycetota</taxon>
        <taxon>Planctomycetia</taxon>
        <taxon>Pirellulales</taxon>
        <taxon>Pirellulaceae</taxon>
        <taxon>Roseimaritima</taxon>
    </lineage>
</organism>
<evidence type="ECO:0000313" key="1">
    <source>
        <dbReference type="EMBL" id="QDS96695.1"/>
    </source>
</evidence>
<dbReference type="EMBL" id="CP036262">
    <property type="protein sequence ID" value="QDS96695.1"/>
    <property type="molecule type" value="Genomic_DNA"/>
</dbReference>
<dbReference type="KEGG" id="rml:FF011L_55070"/>
<evidence type="ECO:0000313" key="2">
    <source>
        <dbReference type="Proteomes" id="UP000320672"/>
    </source>
</evidence>
<sequence>MWTIQPRGKRWREQEDIEPSKTQVLLAWQSSNGTRKAFEKQNLCQSNDSAVLHPLSGTCDKPNNLQSNDAIPSPPFLVQRYVDPKRGEDILHRIAIESQSTALADNQSVQHPPSFDGKIVSRKRGATLSFLIDRDVPWERKGC</sequence>
<gene>
    <name evidence="1" type="ORF">FF011L_55070</name>
</gene>
<keyword evidence="2" id="KW-1185">Reference proteome</keyword>
<protein>
    <submittedName>
        <fullName evidence="1">Uncharacterized protein</fullName>
    </submittedName>
</protein>